<dbReference type="AlphaFoldDB" id="A0A9D3ZTI8"/>
<evidence type="ECO:0000259" key="1">
    <source>
        <dbReference type="Pfam" id="PF13456"/>
    </source>
</evidence>
<feature type="domain" description="RNase H type-1" evidence="1">
    <location>
        <begin position="29"/>
        <end position="81"/>
    </location>
</feature>
<evidence type="ECO:0000313" key="3">
    <source>
        <dbReference type="Proteomes" id="UP000828251"/>
    </source>
</evidence>
<keyword evidence="3" id="KW-1185">Reference proteome</keyword>
<dbReference type="GO" id="GO:0004523">
    <property type="term" value="F:RNA-DNA hybrid ribonuclease activity"/>
    <property type="evidence" value="ECO:0007669"/>
    <property type="project" value="InterPro"/>
</dbReference>
<organism evidence="2 3">
    <name type="scientific">Gossypium stocksii</name>
    <dbReference type="NCBI Taxonomy" id="47602"/>
    <lineage>
        <taxon>Eukaryota</taxon>
        <taxon>Viridiplantae</taxon>
        <taxon>Streptophyta</taxon>
        <taxon>Embryophyta</taxon>
        <taxon>Tracheophyta</taxon>
        <taxon>Spermatophyta</taxon>
        <taxon>Magnoliopsida</taxon>
        <taxon>eudicotyledons</taxon>
        <taxon>Gunneridae</taxon>
        <taxon>Pentapetalae</taxon>
        <taxon>rosids</taxon>
        <taxon>malvids</taxon>
        <taxon>Malvales</taxon>
        <taxon>Malvaceae</taxon>
        <taxon>Malvoideae</taxon>
        <taxon>Gossypium</taxon>
    </lineage>
</organism>
<reference evidence="2 3" key="1">
    <citation type="journal article" date="2021" name="Plant Biotechnol. J.">
        <title>Multi-omics assisted identification of the key and species-specific regulatory components of drought-tolerant mechanisms in Gossypium stocksii.</title>
        <authorList>
            <person name="Yu D."/>
            <person name="Ke L."/>
            <person name="Zhang D."/>
            <person name="Wu Y."/>
            <person name="Sun Y."/>
            <person name="Mei J."/>
            <person name="Sun J."/>
            <person name="Sun Y."/>
        </authorList>
    </citation>
    <scope>NUCLEOTIDE SEQUENCE [LARGE SCALE GENOMIC DNA]</scope>
    <source>
        <strain evidence="3">cv. E1</strain>
        <tissue evidence="2">Leaf</tissue>
    </source>
</reference>
<sequence>MKIFTTILKLIIPTKLKFNVSGVASVGAFGGGGVLRDKKGIVRALFSGPSDACDAESAELGAIITALDVFIDMGWKGSDFERRSICVGKLSFSIASAGMSRPRMFKAWW</sequence>
<dbReference type="Pfam" id="PF13456">
    <property type="entry name" value="RVT_3"/>
    <property type="match status" value="1"/>
</dbReference>
<dbReference type="InterPro" id="IPR002156">
    <property type="entry name" value="RNaseH_domain"/>
</dbReference>
<evidence type="ECO:0000313" key="2">
    <source>
        <dbReference type="EMBL" id="KAH1064465.1"/>
    </source>
</evidence>
<gene>
    <name evidence="2" type="ORF">J1N35_029452</name>
</gene>
<accession>A0A9D3ZTI8</accession>
<dbReference type="GO" id="GO:0003676">
    <property type="term" value="F:nucleic acid binding"/>
    <property type="evidence" value="ECO:0007669"/>
    <property type="project" value="InterPro"/>
</dbReference>
<dbReference type="Proteomes" id="UP000828251">
    <property type="component" value="Unassembled WGS sequence"/>
</dbReference>
<comment type="caution">
    <text evidence="2">The sequence shown here is derived from an EMBL/GenBank/DDBJ whole genome shotgun (WGS) entry which is preliminary data.</text>
</comment>
<dbReference type="EMBL" id="JAIQCV010000009">
    <property type="protein sequence ID" value="KAH1064465.1"/>
    <property type="molecule type" value="Genomic_DNA"/>
</dbReference>
<proteinExistence type="predicted"/>
<dbReference type="OrthoDB" id="10500504at2759"/>
<protein>
    <recommendedName>
        <fullName evidence="1">RNase H type-1 domain-containing protein</fullName>
    </recommendedName>
</protein>
<name>A0A9D3ZTI8_9ROSI</name>